<reference evidence="10" key="3">
    <citation type="submission" date="2025-09" db="UniProtKB">
        <authorList>
            <consortium name="Ensembl"/>
        </authorList>
    </citation>
    <scope>IDENTIFICATION</scope>
</reference>
<evidence type="ECO:0000256" key="7">
    <source>
        <dbReference type="ARBA" id="ARBA00023242"/>
    </source>
</evidence>
<organism evidence="10 11">
    <name type="scientific">Myripristis murdjan</name>
    <name type="common">pinecone soldierfish</name>
    <dbReference type="NCBI Taxonomy" id="586833"/>
    <lineage>
        <taxon>Eukaryota</taxon>
        <taxon>Metazoa</taxon>
        <taxon>Chordata</taxon>
        <taxon>Craniata</taxon>
        <taxon>Vertebrata</taxon>
        <taxon>Euteleostomi</taxon>
        <taxon>Actinopterygii</taxon>
        <taxon>Neopterygii</taxon>
        <taxon>Teleostei</taxon>
        <taxon>Neoteleostei</taxon>
        <taxon>Acanthomorphata</taxon>
        <taxon>Holocentriformes</taxon>
        <taxon>Holocentridae</taxon>
        <taxon>Myripristis</taxon>
    </lineage>
</organism>
<evidence type="ECO:0000256" key="3">
    <source>
        <dbReference type="ARBA" id="ARBA00022692"/>
    </source>
</evidence>
<evidence type="ECO:0000256" key="4">
    <source>
        <dbReference type="ARBA" id="ARBA00022729"/>
    </source>
</evidence>
<dbReference type="RefSeq" id="XP_029911517.1">
    <property type="nucleotide sequence ID" value="XM_030055657.1"/>
</dbReference>
<comment type="subcellular location">
    <subcellularLocation>
        <location evidence="1">Nucleus inner membrane</location>
        <topology evidence="1">Multi-pass membrane protein</topology>
        <orientation evidence="1">Nucleoplasmic side</orientation>
    </subcellularLocation>
</comment>
<evidence type="ECO:0000256" key="2">
    <source>
        <dbReference type="ARBA" id="ARBA00005748"/>
    </source>
</evidence>
<keyword evidence="3 8" id="KW-0812">Transmembrane</keyword>
<dbReference type="PANTHER" id="PTHR13598:SF4">
    <property type="entry name" value="NUCLEAR ENVELOPE INTEGRAL MEMBRANE PROTEIN 1"/>
    <property type="match status" value="1"/>
</dbReference>
<gene>
    <name evidence="10" type="primary">NEMP1</name>
    <name evidence="10" type="synonym">nemp1</name>
</gene>
<evidence type="ECO:0000256" key="6">
    <source>
        <dbReference type="ARBA" id="ARBA00023136"/>
    </source>
</evidence>
<feature type="transmembrane region" description="Helical" evidence="8">
    <location>
        <begin position="281"/>
        <end position="303"/>
    </location>
</feature>
<dbReference type="InParanoid" id="A0A667YV14"/>
<keyword evidence="5 8" id="KW-1133">Transmembrane helix</keyword>
<evidence type="ECO:0000256" key="1">
    <source>
        <dbReference type="ARBA" id="ARBA00004575"/>
    </source>
</evidence>
<dbReference type="Pfam" id="PF10225">
    <property type="entry name" value="NEMP"/>
    <property type="match status" value="1"/>
</dbReference>
<dbReference type="GeneID" id="115361939"/>
<keyword evidence="6 8" id="KW-0472">Membrane</keyword>
<dbReference type="OrthoDB" id="509138at2759"/>
<reference evidence="10" key="1">
    <citation type="submission" date="2019-06" db="EMBL/GenBank/DDBJ databases">
        <authorList>
            <consortium name="Wellcome Sanger Institute Data Sharing"/>
        </authorList>
    </citation>
    <scope>NUCLEOTIDE SEQUENCE [LARGE SCALE GENOMIC DNA]</scope>
</reference>
<keyword evidence="7" id="KW-0539">Nucleus</keyword>
<evidence type="ECO:0000256" key="9">
    <source>
        <dbReference type="SAM" id="SignalP"/>
    </source>
</evidence>
<dbReference type="Ensembl" id="ENSMMDT00005025450.1">
    <property type="protein sequence ID" value="ENSMMDP00005024921.1"/>
    <property type="gene ID" value="ENSMMDG00005011946.1"/>
</dbReference>
<keyword evidence="4 9" id="KW-0732">Signal</keyword>
<dbReference type="PANTHER" id="PTHR13598">
    <property type="entry name" value="AT07567P-RELATED"/>
    <property type="match status" value="1"/>
</dbReference>
<dbReference type="FunCoup" id="A0A667YV14">
    <property type="interactions" value="944"/>
</dbReference>
<protein>
    <submittedName>
        <fullName evidence="10">Nuclear envelope integral membrane protein 1</fullName>
    </submittedName>
</protein>
<proteinExistence type="inferred from homology"/>
<reference evidence="10" key="2">
    <citation type="submission" date="2025-08" db="UniProtKB">
        <authorList>
            <consortium name="Ensembl"/>
        </authorList>
    </citation>
    <scope>IDENTIFICATION</scope>
</reference>
<evidence type="ECO:0000256" key="8">
    <source>
        <dbReference type="SAM" id="Phobius"/>
    </source>
</evidence>
<feature type="signal peptide" evidence="9">
    <location>
        <begin position="1"/>
        <end position="32"/>
    </location>
</feature>
<dbReference type="Proteomes" id="UP000472263">
    <property type="component" value="Chromosome 7"/>
</dbReference>
<evidence type="ECO:0000313" key="10">
    <source>
        <dbReference type="Ensembl" id="ENSMMDP00005024921.1"/>
    </source>
</evidence>
<feature type="transmembrane region" description="Helical" evidence="8">
    <location>
        <begin position="209"/>
        <end position="228"/>
    </location>
</feature>
<name>A0A667YV14_9TELE</name>
<dbReference type="CTD" id="23306"/>
<accession>A0A667YV14</accession>
<evidence type="ECO:0000313" key="11">
    <source>
        <dbReference type="Proteomes" id="UP000472263"/>
    </source>
</evidence>
<dbReference type="GO" id="GO:0005637">
    <property type="term" value="C:nuclear inner membrane"/>
    <property type="evidence" value="ECO:0007669"/>
    <property type="project" value="UniProtKB-SubCell"/>
</dbReference>
<feature type="transmembrane region" description="Helical" evidence="8">
    <location>
        <begin position="153"/>
        <end position="170"/>
    </location>
</feature>
<evidence type="ECO:0000256" key="5">
    <source>
        <dbReference type="ARBA" id="ARBA00022989"/>
    </source>
</evidence>
<dbReference type="AlphaFoldDB" id="A0A667YV14"/>
<dbReference type="InterPro" id="IPR019358">
    <property type="entry name" value="NEMP_fam"/>
</dbReference>
<feature type="chain" id="PRO_5025363341" evidence="9">
    <location>
        <begin position="33"/>
        <end position="430"/>
    </location>
</feature>
<dbReference type="GO" id="GO:0001556">
    <property type="term" value="P:oocyte maturation"/>
    <property type="evidence" value="ECO:0007669"/>
    <property type="project" value="Ensembl"/>
</dbReference>
<comment type="similarity">
    <text evidence="2">Belongs to the NEMP family.</text>
</comment>
<dbReference type="GeneTree" id="ENSGT00390000002174"/>
<keyword evidence="11" id="KW-1185">Reference proteome</keyword>
<feature type="transmembrane region" description="Helical" evidence="8">
    <location>
        <begin position="177"/>
        <end position="203"/>
    </location>
</feature>
<feature type="transmembrane region" description="Helical" evidence="8">
    <location>
        <begin position="240"/>
        <end position="261"/>
    </location>
</feature>
<sequence length="430" mass="49541">MAGRMKLQMDSVVENTQLLVFILLFCLPHAACQDNGAKSPVINLQDGKDYTGSGSKSFCYTNSIVPGWKQTWTRIQVQVWSSKQLKVEIAGDEEKLRELERFSLWGLIQHFMREKYNETTVSIGLFSKKTCFKIYPADRNTPYTVKPIRKFDIYLFLVFLAGMLLFIFADSLSRSQIFYYSAGMSTGMIASLIILIFILARFLPKKSPFYLLIISGWSFSVYAIQLVFKNLQTILKEHWHLAFGYVAVVGFISFAVCYRHGPLVDDRSINILSWTLQLFGLLLIYAGIQIQQVAFAIILAAFFSKNLEYPVSLAITAWRKVRLSVRWKPQPRRLLTEEEYQKQGEEETRRALEELRQYCTSPQFSPWKAVSRLQSPKRFADFVEGSPHLMPNEVSVHAQEYGFGGSFFEDEFFDTDDEGEEDFKPDMQGE</sequence>